<name>A0ABD0KDT2_9CAEN</name>
<comment type="caution">
    <text evidence="1">The sequence shown here is derived from an EMBL/GenBank/DDBJ whole genome shotgun (WGS) entry which is preliminary data.</text>
</comment>
<sequence>MSRDLVSDDVSLSKMLQRREHWITISGTPFNTQQEKRQNAFDSFFTSDQENQRLCGNKVATSSIQKQKRTARVDATFADFPVYLVRTYRTCGKSCVHRCGCY</sequence>
<reference evidence="1 2" key="1">
    <citation type="journal article" date="2023" name="Sci. Data">
        <title>Genome assembly of the Korean intertidal mud-creeper Batillaria attramentaria.</title>
        <authorList>
            <person name="Patra A.K."/>
            <person name="Ho P.T."/>
            <person name="Jun S."/>
            <person name="Lee S.J."/>
            <person name="Kim Y."/>
            <person name="Won Y.J."/>
        </authorList>
    </citation>
    <scope>NUCLEOTIDE SEQUENCE [LARGE SCALE GENOMIC DNA]</scope>
    <source>
        <strain evidence="1">Wonlab-2016</strain>
    </source>
</reference>
<organism evidence="1 2">
    <name type="scientific">Batillaria attramentaria</name>
    <dbReference type="NCBI Taxonomy" id="370345"/>
    <lineage>
        <taxon>Eukaryota</taxon>
        <taxon>Metazoa</taxon>
        <taxon>Spiralia</taxon>
        <taxon>Lophotrochozoa</taxon>
        <taxon>Mollusca</taxon>
        <taxon>Gastropoda</taxon>
        <taxon>Caenogastropoda</taxon>
        <taxon>Sorbeoconcha</taxon>
        <taxon>Cerithioidea</taxon>
        <taxon>Batillariidae</taxon>
        <taxon>Batillaria</taxon>
    </lineage>
</organism>
<dbReference type="AlphaFoldDB" id="A0ABD0KDT2"/>
<dbReference type="EMBL" id="JACVVK020000199">
    <property type="protein sequence ID" value="KAK7485105.1"/>
    <property type="molecule type" value="Genomic_DNA"/>
</dbReference>
<dbReference type="Proteomes" id="UP001519460">
    <property type="component" value="Unassembled WGS sequence"/>
</dbReference>
<accession>A0ABD0KDT2</accession>
<keyword evidence="2" id="KW-1185">Reference proteome</keyword>
<protein>
    <submittedName>
        <fullName evidence="1">Uncharacterized protein</fullName>
    </submittedName>
</protein>
<evidence type="ECO:0000313" key="1">
    <source>
        <dbReference type="EMBL" id="KAK7485105.1"/>
    </source>
</evidence>
<proteinExistence type="predicted"/>
<gene>
    <name evidence="1" type="ORF">BaRGS_00023645</name>
</gene>
<evidence type="ECO:0000313" key="2">
    <source>
        <dbReference type="Proteomes" id="UP001519460"/>
    </source>
</evidence>